<protein>
    <submittedName>
        <fullName evidence="1">Uncharacterized protein</fullName>
    </submittedName>
</protein>
<evidence type="ECO:0000313" key="1">
    <source>
        <dbReference type="EMBL" id="MDO6424985.1"/>
    </source>
</evidence>
<organism evidence="1 2">
    <name type="scientific">Saccharophagus degradans</name>
    <dbReference type="NCBI Taxonomy" id="86304"/>
    <lineage>
        <taxon>Bacteria</taxon>
        <taxon>Pseudomonadati</taxon>
        <taxon>Pseudomonadota</taxon>
        <taxon>Gammaproteobacteria</taxon>
        <taxon>Cellvibrionales</taxon>
        <taxon>Cellvibrionaceae</taxon>
        <taxon>Saccharophagus</taxon>
    </lineage>
</organism>
<dbReference type="Proteomes" id="UP001169760">
    <property type="component" value="Unassembled WGS sequence"/>
</dbReference>
<dbReference type="SUPFAM" id="SSF63411">
    <property type="entry name" value="LuxS/MPP-like metallohydrolase"/>
    <property type="match status" value="1"/>
</dbReference>
<proteinExistence type="predicted"/>
<dbReference type="AlphaFoldDB" id="A0AAW7XCL5"/>
<reference evidence="1" key="1">
    <citation type="submission" date="2023-07" db="EMBL/GenBank/DDBJ databases">
        <title>Genome content predicts the carbon catabolic preferences of heterotrophic bacteria.</title>
        <authorList>
            <person name="Gralka M."/>
        </authorList>
    </citation>
    <scope>NUCLEOTIDE SEQUENCE</scope>
    <source>
        <strain evidence="1">I3M17_2</strain>
    </source>
</reference>
<comment type="caution">
    <text evidence="1">The sequence shown here is derived from an EMBL/GenBank/DDBJ whole genome shotgun (WGS) entry which is preliminary data.</text>
</comment>
<name>A0AAW7XCL5_9GAMM</name>
<sequence>MLKDSDLPSANLLENVIQYSGLGDYSATDLPKVLVGKTANASINLSSITENISGASVTKDVETMMQMVFIRFVKPRFDKEGYDVIMKNVKNYQVRRSQNINEKMND</sequence>
<dbReference type="InterPro" id="IPR011249">
    <property type="entry name" value="Metalloenz_LuxS/M16"/>
</dbReference>
<feature type="non-terminal residue" evidence="1">
    <location>
        <position position="106"/>
    </location>
</feature>
<dbReference type="RefSeq" id="WP_303494320.1">
    <property type="nucleotide sequence ID" value="NZ_JAUOPB010000103.1"/>
</dbReference>
<gene>
    <name evidence="1" type="ORF">Q4521_21055</name>
</gene>
<dbReference type="GO" id="GO:0046872">
    <property type="term" value="F:metal ion binding"/>
    <property type="evidence" value="ECO:0007669"/>
    <property type="project" value="InterPro"/>
</dbReference>
<dbReference type="EMBL" id="JAUOPB010000103">
    <property type="protein sequence ID" value="MDO6424985.1"/>
    <property type="molecule type" value="Genomic_DNA"/>
</dbReference>
<evidence type="ECO:0000313" key="2">
    <source>
        <dbReference type="Proteomes" id="UP001169760"/>
    </source>
</evidence>
<accession>A0AAW7XCL5</accession>